<dbReference type="EMBL" id="GIFC01002523">
    <property type="protein sequence ID" value="MXU84606.1"/>
    <property type="molecule type" value="Transcribed_RNA"/>
</dbReference>
<keyword evidence="1" id="KW-1133">Transmembrane helix</keyword>
<evidence type="ECO:0000256" key="1">
    <source>
        <dbReference type="SAM" id="Phobius"/>
    </source>
</evidence>
<keyword evidence="1" id="KW-0472">Membrane</keyword>
<proteinExistence type="predicted"/>
<feature type="transmembrane region" description="Helical" evidence="1">
    <location>
        <begin position="56"/>
        <end position="80"/>
    </location>
</feature>
<name>A0A6B0U909_IXORI</name>
<dbReference type="AlphaFoldDB" id="A0A6B0U909"/>
<reference evidence="2" key="1">
    <citation type="submission" date="2019-12" db="EMBL/GenBank/DDBJ databases">
        <title>An insight into the sialome of adult female Ixodes ricinus ticks feeding for 6 days.</title>
        <authorList>
            <person name="Perner J."/>
            <person name="Ribeiro J.M.C."/>
        </authorList>
    </citation>
    <scope>NUCLEOTIDE SEQUENCE</scope>
    <source>
        <strain evidence="2">Semi-engorged</strain>
        <tissue evidence="2">Salivary glands</tissue>
    </source>
</reference>
<accession>A0A6B0U909</accession>
<sequence>MIVLVCFLGCLLLAPMFNSMIMGKWSLPHASSRTVQCSMRAVFAGVRVISMMDSLWLAIVGYLVGLVGSFAIVTSACSIIS</sequence>
<evidence type="ECO:0000313" key="2">
    <source>
        <dbReference type="EMBL" id="MXU84606.1"/>
    </source>
</evidence>
<keyword evidence="1" id="KW-0812">Transmembrane</keyword>
<protein>
    <submittedName>
        <fullName evidence="2">Uncharacterized protein</fullName>
    </submittedName>
</protein>
<organism evidence="2">
    <name type="scientific">Ixodes ricinus</name>
    <name type="common">Common tick</name>
    <name type="synonym">Acarus ricinus</name>
    <dbReference type="NCBI Taxonomy" id="34613"/>
    <lineage>
        <taxon>Eukaryota</taxon>
        <taxon>Metazoa</taxon>
        <taxon>Ecdysozoa</taxon>
        <taxon>Arthropoda</taxon>
        <taxon>Chelicerata</taxon>
        <taxon>Arachnida</taxon>
        <taxon>Acari</taxon>
        <taxon>Parasitiformes</taxon>
        <taxon>Ixodida</taxon>
        <taxon>Ixodoidea</taxon>
        <taxon>Ixodidae</taxon>
        <taxon>Ixodinae</taxon>
        <taxon>Ixodes</taxon>
    </lineage>
</organism>